<comment type="caution">
    <text evidence="2">The sequence shown here is derived from an EMBL/GenBank/DDBJ whole genome shotgun (WGS) entry which is preliminary data.</text>
</comment>
<feature type="domain" description="F-box" evidence="1">
    <location>
        <begin position="15"/>
        <end position="60"/>
    </location>
</feature>
<dbReference type="AlphaFoldDB" id="A0A317SRW3"/>
<dbReference type="PROSITE" id="PS50181">
    <property type="entry name" value="FBOX"/>
    <property type="match status" value="1"/>
</dbReference>
<proteinExistence type="predicted"/>
<dbReference type="Pfam" id="PF12937">
    <property type="entry name" value="F-box-like"/>
    <property type="match status" value="1"/>
</dbReference>
<dbReference type="EMBL" id="PYWC01000027">
    <property type="protein sequence ID" value="PWW77108.1"/>
    <property type="molecule type" value="Genomic_DNA"/>
</dbReference>
<organism evidence="2 3">
    <name type="scientific">Tuber magnatum</name>
    <name type="common">white Piedmont truffle</name>
    <dbReference type="NCBI Taxonomy" id="42249"/>
    <lineage>
        <taxon>Eukaryota</taxon>
        <taxon>Fungi</taxon>
        <taxon>Dikarya</taxon>
        <taxon>Ascomycota</taxon>
        <taxon>Pezizomycotina</taxon>
        <taxon>Pezizomycetes</taxon>
        <taxon>Pezizales</taxon>
        <taxon>Tuberaceae</taxon>
        <taxon>Tuber</taxon>
    </lineage>
</organism>
<reference evidence="2 3" key="1">
    <citation type="submission" date="2018-03" db="EMBL/GenBank/DDBJ databases">
        <title>Genomes of Pezizomycetes fungi and the evolution of truffles.</title>
        <authorList>
            <person name="Murat C."/>
            <person name="Payen T."/>
            <person name="Noel B."/>
            <person name="Kuo A."/>
            <person name="Martin F.M."/>
        </authorList>
    </citation>
    <scope>NUCLEOTIDE SEQUENCE [LARGE SCALE GENOMIC DNA]</scope>
    <source>
        <strain evidence="2">091103-1</strain>
    </source>
</reference>
<dbReference type="OrthoDB" id="1259151at2759"/>
<dbReference type="SUPFAM" id="SSF81383">
    <property type="entry name" value="F-box domain"/>
    <property type="match status" value="1"/>
</dbReference>
<dbReference type="STRING" id="42249.A0A317SRW3"/>
<name>A0A317SRW3_9PEZI</name>
<protein>
    <recommendedName>
        <fullName evidence="1">F-box domain-containing protein</fullName>
    </recommendedName>
</protein>
<sequence>MNDKSPPFAQNPPPAKKPYLLPLEILSLIIPHLTPQDILSLSRTNRYHNTFARTEAWRIYLRTHLPTAHAQILQEHRHQQQRQWHEPQCQSPKLNWLRWAEETTHVSRNFSRAGFIATALKPAIYMYVPRGPRRGPGGGQVNALPWEPGARGSSNGRRQTVAYRPMIDAYGEFCGDRDVLAIGAGQDIMVSKGRGQRGTFWWGFENREERGGRDDITGLHLLRPHEKVGNKDVEVALVGRVNGVLEMLQLDTRGRVGAACTPKVVVRYHTDGRMVKGMDMIHKGNGGGVLVGAILNNSSLSIYNVRQPSGVGELASMVREASEVRFVDEQPWEVSFLDHTKVAVGKASAKPIAVHAITPSGLTRVPIREFSAKDCADMESASVHAMEPLPEDSTGASANGDLHLRNGCKPMRPAKVLRYPLLLPPLLRLPAKKLGNIYTIPHRVRQDKPRALPRSWWWREDGVCRFARKGLGVGFLGEGRGEEGWCSRGVEYVFAPWIGGLLHSE</sequence>
<keyword evidence="3" id="KW-1185">Reference proteome</keyword>
<evidence type="ECO:0000313" key="2">
    <source>
        <dbReference type="EMBL" id="PWW77108.1"/>
    </source>
</evidence>
<dbReference type="InterPro" id="IPR001810">
    <property type="entry name" value="F-box_dom"/>
</dbReference>
<gene>
    <name evidence="2" type="ORF">C7212DRAFT_351424</name>
</gene>
<accession>A0A317SRW3</accession>
<dbReference type="Proteomes" id="UP000246991">
    <property type="component" value="Unassembled WGS sequence"/>
</dbReference>
<evidence type="ECO:0000259" key="1">
    <source>
        <dbReference type="PROSITE" id="PS50181"/>
    </source>
</evidence>
<dbReference type="InterPro" id="IPR036047">
    <property type="entry name" value="F-box-like_dom_sf"/>
</dbReference>
<evidence type="ECO:0000313" key="3">
    <source>
        <dbReference type="Proteomes" id="UP000246991"/>
    </source>
</evidence>